<accession>A0A370FWU9</accession>
<dbReference type="Gene3D" id="3.30.1310.20">
    <property type="entry name" value="PRTase-like"/>
    <property type="match status" value="1"/>
</dbReference>
<evidence type="ECO:0000313" key="3">
    <source>
        <dbReference type="EMBL" id="RDI34148.1"/>
    </source>
</evidence>
<name>A0A370FWU9_GLULI</name>
<dbReference type="InterPro" id="IPR029057">
    <property type="entry name" value="PRTase-like"/>
</dbReference>
<reference evidence="3 4" key="1">
    <citation type="submission" date="2018-07" db="EMBL/GenBank/DDBJ databases">
        <title>Genomic Encyclopedia of Type Strains, Phase IV (KMG-IV): sequencing the most valuable type-strain genomes for metagenomic binning, comparative biology and taxonomic classification.</title>
        <authorList>
            <person name="Goeker M."/>
        </authorList>
    </citation>
    <scope>NUCLEOTIDE SEQUENCE [LARGE SCALE GENOMIC DNA]</scope>
    <source>
        <strain evidence="3 4">DSM 5603</strain>
    </source>
</reference>
<feature type="domain" description="Phosphoribosyltransferase" evidence="1">
    <location>
        <begin position="27"/>
        <end position="175"/>
    </location>
</feature>
<dbReference type="Proteomes" id="UP000562982">
    <property type="component" value="Unassembled WGS sequence"/>
</dbReference>
<dbReference type="CDD" id="cd06223">
    <property type="entry name" value="PRTases_typeI"/>
    <property type="match status" value="1"/>
</dbReference>
<evidence type="ECO:0000313" key="4">
    <source>
        <dbReference type="Proteomes" id="UP000254958"/>
    </source>
</evidence>
<evidence type="ECO:0000259" key="1">
    <source>
        <dbReference type="Pfam" id="PF00156"/>
    </source>
</evidence>
<gene>
    <name evidence="3" type="ORF">C7453_1169</name>
    <name evidence="2" type="ORF">HLH32_17695</name>
</gene>
<reference evidence="2 5" key="2">
    <citation type="submission" date="2020-04" db="EMBL/GenBank/DDBJ databases">
        <title>Description of novel Gluconacetobacter.</title>
        <authorList>
            <person name="Sombolestani A."/>
        </authorList>
    </citation>
    <scope>NUCLEOTIDE SEQUENCE [LARGE SCALE GENOMIC DNA]</scope>
    <source>
        <strain evidence="2 5">LMG 1382</strain>
    </source>
</reference>
<dbReference type="SUPFAM" id="SSF53271">
    <property type="entry name" value="PRTase-like"/>
    <property type="match status" value="1"/>
</dbReference>
<dbReference type="EMBL" id="QQAW01000016">
    <property type="protein sequence ID" value="RDI34148.1"/>
    <property type="molecule type" value="Genomic_DNA"/>
</dbReference>
<dbReference type="RefSeq" id="WP_114729427.1">
    <property type="nucleotide sequence ID" value="NZ_BJMI01000026.1"/>
</dbReference>
<dbReference type="AlphaFoldDB" id="A0A370FWU9"/>
<comment type="caution">
    <text evidence="3">The sequence shown here is derived from an EMBL/GenBank/DDBJ whole genome shotgun (WGS) entry which is preliminary data.</text>
</comment>
<keyword evidence="3" id="KW-0328">Glycosyltransferase</keyword>
<dbReference type="OrthoDB" id="9810066at2"/>
<dbReference type="EMBL" id="JABEQI010000016">
    <property type="protein sequence ID" value="MBB2188172.1"/>
    <property type="molecule type" value="Genomic_DNA"/>
</dbReference>
<dbReference type="InterPro" id="IPR000836">
    <property type="entry name" value="PRTase_dom"/>
</dbReference>
<proteinExistence type="predicted"/>
<sequence length="236" mass="25533">MPSDRSIRFGNRQEAGQALAATLLPFAASHPLILALPRGGVPVAFEVAKALGADMDLLFVRKIGSPGDEEYGFGAVVDGAMPQIVLDEAYVRDFGIDEETIKGIVTRQLAEIDRQRRLYAKDRRPVPVTGRVVIVVDDGVATGGTMRAALRALRKNRPARLVLAVPVAAPESVATLGAECDQVVCLSQPQPLHAVGAYYRDFSPVEDAEVIRLVAEAHDLRRHRTTGGINWYSEAI</sequence>
<dbReference type="Pfam" id="PF00156">
    <property type="entry name" value="Pribosyltran"/>
    <property type="match status" value="1"/>
</dbReference>
<organism evidence="3 4">
    <name type="scientific">Gluconacetobacter liquefaciens</name>
    <name type="common">Acetobacter liquefaciens</name>
    <dbReference type="NCBI Taxonomy" id="89584"/>
    <lineage>
        <taxon>Bacteria</taxon>
        <taxon>Pseudomonadati</taxon>
        <taxon>Pseudomonadota</taxon>
        <taxon>Alphaproteobacteria</taxon>
        <taxon>Acetobacterales</taxon>
        <taxon>Acetobacteraceae</taxon>
        <taxon>Gluconacetobacter</taxon>
    </lineage>
</organism>
<keyword evidence="4" id="KW-1185">Reference proteome</keyword>
<protein>
    <submittedName>
        <fullName evidence="2 3">Phosphoribosyltransferase</fullName>
    </submittedName>
</protein>
<dbReference type="Proteomes" id="UP000254958">
    <property type="component" value="Unassembled WGS sequence"/>
</dbReference>
<evidence type="ECO:0000313" key="5">
    <source>
        <dbReference type="Proteomes" id="UP000562982"/>
    </source>
</evidence>
<keyword evidence="3" id="KW-0808">Transferase</keyword>
<dbReference type="GO" id="GO:0016757">
    <property type="term" value="F:glycosyltransferase activity"/>
    <property type="evidence" value="ECO:0007669"/>
    <property type="project" value="UniProtKB-KW"/>
</dbReference>
<dbReference type="Gene3D" id="3.40.50.2020">
    <property type="match status" value="1"/>
</dbReference>
<evidence type="ECO:0000313" key="2">
    <source>
        <dbReference type="EMBL" id="MBB2188172.1"/>
    </source>
</evidence>